<protein>
    <submittedName>
        <fullName evidence="1">Uncharacterized protein</fullName>
    </submittedName>
</protein>
<gene>
    <name evidence="1" type="ORF">ABID19_004315</name>
</gene>
<comment type="caution">
    <text evidence="1">The sequence shown here is derived from an EMBL/GenBank/DDBJ whole genome shotgun (WGS) entry which is preliminary data.</text>
</comment>
<keyword evidence="2" id="KW-1185">Reference proteome</keyword>
<dbReference type="EMBL" id="JBEPMC010000007">
    <property type="protein sequence ID" value="MET3581269.1"/>
    <property type="molecule type" value="Genomic_DNA"/>
</dbReference>
<accession>A0ABV2GSK9</accession>
<evidence type="ECO:0000313" key="2">
    <source>
        <dbReference type="Proteomes" id="UP001549204"/>
    </source>
</evidence>
<reference evidence="1 2" key="1">
    <citation type="submission" date="2024-06" db="EMBL/GenBank/DDBJ databases">
        <title>Genomic Encyclopedia of Type Strains, Phase IV (KMG-IV): sequencing the most valuable type-strain genomes for metagenomic binning, comparative biology and taxonomic classification.</title>
        <authorList>
            <person name="Goeker M."/>
        </authorList>
    </citation>
    <scope>NUCLEOTIDE SEQUENCE [LARGE SCALE GENOMIC DNA]</scope>
    <source>
        <strain evidence="1 2">DSM 100022</strain>
    </source>
</reference>
<dbReference type="Proteomes" id="UP001549204">
    <property type="component" value="Unassembled WGS sequence"/>
</dbReference>
<proteinExistence type="predicted"/>
<sequence length="29" mass="3121">MIFLVPAPSAFQAEIEMLKAAEIPKKSGC</sequence>
<name>A0ABV2GSK9_9HYPH</name>
<evidence type="ECO:0000313" key="1">
    <source>
        <dbReference type="EMBL" id="MET3581269.1"/>
    </source>
</evidence>
<organism evidence="1 2">
    <name type="scientific">Mesorhizobium robiniae</name>
    <dbReference type="NCBI Taxonomy" id="559315"/>
    <lineage>
        <taxon>Bacteria</taxon>
        <taxon>Pseudomonadati</taxon>
        <taxon>Pseudomonadota</taxon>
        <taxon>Alphaproteobacteria</taxon>
        <taxon>Hyphomicrobiales</taxon>
        <taxon>Phyllobacteriaceae</taxon>
        <taxon>Mesorhizobium</taxon>
    </lineage>
</organism>